<accession>A0ACB7T3T5</accession>
<protein>
    <submittedName>
        <fullName evidence="1">Uncharacterized protein</fullName>
    </submittedName>
</protein>
<keyword evidence="2" id="KW-1185">Reference proteome</keyword>
<dbReference type="EMBL" id="CM023491">
    <property type="protein sequence ID" value="KAH6940916.1"/>
    <property type="molecule type" value="Genomic_DNA"/>
</dbReference>
<proteinExistence type="predicted"/>
<reference evidence="1" key="1">
    <citation type="submission" date="2020-05" db="EMBL/GenBank/DDBJ databases">
        <title>Large-scale comparative analyses of tick genomes elucidate their genetic diversity and vector capacities.</title>
        <authorList>
            <person name="Jia N."/>
            <person name="Wang J."/>
            <person name="Shi W."/>
            <person name="Du L."/>
            <person name="Sun Y."/>
            <person name="Zhan W."/>
            <person name="Jiang J."/>
            <person name="Wang Q."/>
            <person name="Zhang B."/>
            <person name="Ji P."/>
            <person name="Sakyi L.B."/>
            <person name="Cui X."/>
            <person name="Yuan T."/>
            <person name="Jiang B."/>
            <person name="Yang W."/>
            <person name="Lam T.T.-Y."/>
            <person name="Chang Q."/>
            <person name="Ding S."/>
            <person name="Wang X."/>
            <person name="Zhu J."/>
            <person name="Ruan X."/>
            <person name="Zhao L."/>
            <person name="Wei J."/>
            <person name="Que T."/>
            <person name="Du C."/>
            <person name="Cheng J."/>
            <person name="Dai P."/>
            <person name="Han X."/>
            <person name="Huang E."/>
            <person name="Gao Y."/>
            <person name="Liu J."/>
            <person name="Shao H."/>
            <person name="Ye R."/>
            <person name="Li L."/>
            <person name="Wei W."/>
            <person name="Wang X."/>
            <person name="Wang C."/>
            <person name="Yang T."/>
            <person name="Huo Q."/>
            <person name="Li W."/>
            <person name="Guo W."/>
            <person name="Chen H."/>
            <person name="Zhou L."/>
            <person name="Ni X."/>
            <person name="Tian J."/>
            <person name="Zhou Y."/>
            <person name="Sheng Y."/>
            <person name="Liu T."/>
            <person name="Pan Y."/>
            <person name="Xia L."/>
            <person name="Li J."/>
            <person name="Zhao F."/>
            <person name="Cao W."/>
        </authorList>
    </citation>
    <scope>NUCLEOTIDE SEQUENCE</scope>
    <source>
        <strain evidence="1">Hyas-2018</strain>
    </source>
</reference>
<dbReference type="Proteomes" id="UP000821845">
    <property type="component" value="Chromosome 11"/>
</dbReference>
<organism evidence="1 2">
    <name type="scientific">Hyalomma asiaticum</name>
    <name type="common">Tick</name>
    <dbReference type="NCBI Taxonomy" id="266040"/>
    <lineage>
        <taxon>Eukaryota</taxon>
        <taxon>Metazoa</taxon>
        <taxon>Ecdysozoa</taxon>
        <taxon>Arthropoda</taxon>
        <taxon>Chelicerata</taxon>
        <taxon>Arachnida</taxon>
        <taxon>Acari</taxon>
        <taxon>Parasitiformes</taxon>
        <taxon>Ixodida</taxon>
        <taxon>Ixodoidea</taxon>
        <taxon>Ixodidae</taxon>
        <taxon>Hyalomminae</taxon>
        <taxon>Hyalomma</taxon>
    </lineage>
</organism>
<comment type="caution">
    <text evidence="1">The sequence shown here is derived from an EMBL/GenBank/DDBJ whole genome shotgun (WGS) entry which is preliminary data.</text>
</comment>
<evidence type="ECO:0000313" key="1">
    <source>
        <dbReference type="EMBL" id="KAH6940916.1"/>
    </source>
</evidence>
<sequence>MPLSNNLVFTVAIHFVCICAVAIPVLILFLAGKPFKRGFFCDDESLRYPFRDSTVTSPMLYTYGILIPIVVMVVVEGMRAKLHVHETIMTSKKLLLKWKVPPSLQVLYVMIGVFLLGAATSQLLTDIAKYTIGRLRPHFFDLCQPMNLKVLCAKPYAYVENFTCGSNATTHQLKEMRLSFMSGHSSFSAYTMLYTVLYIHARVPWRNSLAVAARTVVQVALLSLAWYTALSRVSDYKHHWSDVLAGSAEGYLVAIVVAWGIAPLFNPKGLVKLTEGGSDTTIRTTYQMDLPPNLKSRFRDVGVP</sequence>
<gene>
    <name evidence="1" type="ORF">HPB50_010364</name>
</gene>
<evidence type="ECO:0000313" key="2">
    <source>
        <dbReference type="Proteomes" id="UP000821845"/>
    </source>
</evidence>
<name>A0ACB7T3T5_HYAAI</name>